<keyword evidence="1" id="KW-0812">Transmembrane</keyword>
<evidence type="ECO:0000313" key="3">
    <source>
        <dbReference type="Proteomes" id="UP000000600"/>
    </source>
</evidence>
<dbReference type="KEGG" id="ptm:GSPATT00014802001"/>
<accession>A0DA03</accession>
<dbReference type="AlphaFoldDB" id="A0DA03"/>
<gene>
    <name evidence="2" type="ORF">GSPATT00014802001</name>
</gene>
<evidence type="ECO:0000256" key="1">
    <source>
        <dbReference type="SAM" id="Phobius"/>
    </source>
</evidence>
<protein>
    <recommendedName>
        <fullName evidence="4">Transmembrane protein</fullName>
    </recommendedName>
</protein>
<keyword evidence="1" id="KW-0472">Membrane</keyword>
<dbReference type="EMBL" id="CT868341">
    <property type="protein sequence ID" value="CAK79870.1"/>
    <property type="molecule type" value="Genomic_DNA"/>
</dbReference>
<dbReference type="GeneID" id="5033052"/>
<dbReference type="Proteomes" id="UP000000600">
    <property type="component" value="Unassembled WGS sequence"/>
</dbReference>
<name>A0DA03_PARTE</name>
<reference evidence="2 3" key="1">
    <citation type="journal article" date="2006" name="Nature">
        <title>Global trends of whole-genome duplications revealed by the ciliate Paramecium tetraurelia.</title>
        <authorList>
            <consortium name="Genoscope"/>
            <person name="Aury J.-M."/>
            <person name="Jaillon O."/>
            <person name="Duret L."/>
            <person name="Noel B."/>
            <person name="Jubin C."/>
            <person name="Porcel B.M."/>
            <person name="Segurens B."/>
            <person name="Daubin V."/>
            <person name="Anthouard V."/>
            <person name="Aiach N."/>
            <person name="Arnaiz O."/>
            <person name="Billaut A."/>
            <person name="Beisson J."/>
            <person name="Blanc I."/>
            <person name="Bouhouche K."/>
            <person name="Camara F."/>
            <person name="Duharcourt S."/>
            <person name="Guigo R."/>
            <person name="Gogendeau D."/>
            <person name="Katinka M."/>
            <person name="Keller A.-M."/>
            <person name="Kissmehl R."/>
            <person name="Klotz C."/>
            <person name="Koll F."/>
            <person name="Le Moue A."/>
            <person name="Lepere C."/>
            <person name="Malinsky S."/>
            <person name="Nowacki M."/>
            <person name="Nowak J.K."/>
            <person name="Plattner H."/>
            <person name="Poulain J."/>
            <person name="Ruiz F."/>
            <person name="Serrano V."/>
            <person name="Zagulski M."/>
            <person name="Dessen P."/>
            <person name="Betermier M."/>
            <person name="Weissenbach J."/>
            <person name="Scarpelli C."/>
            <person name="Schachter V."/>
            <person name="Sperling L."/>
            <person name="Meyer E."/>
            <person name="Cohen J."/>
            <person name="Wincker P."/>
        </authorList>
    </citation>
    <scope>NUCLEOTIDE SEQUENCE [LARGE SCALE GENOMIC DNA]</scope>
    <source>
        <strain evidence="2 3">Stock d4-2</strain>
    </source>
</reference>
<organism evidence="2 3">
    <name type="scientific">Paramecium tetraurelia</name>
    <dbReference type="NCBI Taxonomy" id="5888"/>
    <lineage>
        <taxon>Eukaryota</taxon>
        <taxon>Sar</taxon>
        <taxon>Alveolata</taxon>
        <taxon>Ciliophora</taxon>
        <taxon>Intramacronucleata</taxon>
        <taxon>Oligohymenophorea</taxon>
        <taxon>Peniculida</taxon>
        <taxon>Parameciidae</taxon>
        <taxon>Paramecium</taxon>
    </lineage>
</organism>
<dbReference type="HOGENOM" id="CLU_1716788_0_0_1"/>
<sequence length="153" mass="18537">MDFDFNSQNIILHILLSKSLWFYLHITVKYTYFLCLAIPFKSFIILISVQVMVSFITFLLNNREQFRSLFFQQQKQQTFIQVGFSIGKQQQQELKLIVYPQNRQFCAYSIKFYHIQDQDVTKENSRIKRWKLIQKPSKEYYILMMIQIIPIIS</sequence>
<evidence type="ECO:0008006" key="4">
    <source>
        <dbReference type="Google" id="ProtNLM"/>
    </source>
</evidence>
<evidence type="ECO:0000313" key="2">
    <source>
        <dbReference type="EMBL" id="CAK79870.1"/>
    </source>
</evidence>
<dbReference type="RefSeq" id="XP_001447267.1">
    <property type="nucleotide sequence ID" value="XM_001447230.1"/>
</dbReference>
<dbReference type="InParanoid" id="A0DA03"/>
<keyword evidence="1" id="KW-1133">Transmembrane helix</keyword>
<feature type="transmembrane region" description="Helical" evidence="1">
    <location>
        <begin position="30"/>
        <end position="60"/>
    </location>
</feature>
<keyword evidence="3" id="KW-1185">Reference proteome</keyword>
<proteinExistence type="predicted"/>